<proteinExistence type="predicted"/>
<dbReference type="AlphaFoldDB" id="A0A0D9ZC12"/>
<name>A0A0D9ZC12_9ORYZ</name>
<sequence length="63" mass="6850">MAVAGGDRARRQLRRYRGRWRIGGEEGDREVRRLACGGAAVAESGMICGVVLTSGFVILLLLF</sequence>
<evidence type="ECO:0000313" key="2">
    <source>
        <dbReference type="EnsemblPlants" id="OGLUM03G31010.1"/>
    </source>
</evidence>
<evidence type="ECO:0000256" key="1">
    <source>
        <dbReference type="SAM" id="Phobius"/>
    </source>
</evidence>
<keyword evidence="1" id="KW-1133">Transmembrane helix</keyword>
<keyword evidence="1" id="KW-0472">Membrane</keyword>
<dbReference type="Proteomes" id="UP000026961">
    <property type="component" value="Chromosome 3"/>
</dbReference>
<dbReference type="EnsemblPlants" id="OGLUM03G31010.1">
    <property type="protein sequence ID" value="OGLUM03G31010.1"/>
    <property type="gene ID" value="OGLUM03G31010"/>
</dbReference>
<evidence type="ECO:0000313" key="3">
    <source>
        <dbReference type="Proteomes" id="UP000026961"/>
    </source>
</evidence>
<organism evidence="2">
    <name type="scientific">Oryza glumipatula</name>
    <dbReference type="NCBI Taxonomy" id="40148"/>
    <lineage>
        <taxon>Eukaryota</taxon>
        <taxon>Viridiplantae</taxon>
        <taxon>Streptophyta</taxon>
        <taxon>Embryophyta</taxon>
        <taxon>Tracheophyta</taxon>
        <taxon>Spermatophyta</taxon>
        <taxon>Magnoliopsida</taxon>
        <taxon>Liliopsida</taxon>
        <taxon>Poales</taxon>
        <taxon>Poaceae</taxon>
        <taxon>BOP clade</taxon>
        <taxon>Oryzoideae</taxon>
        <taxon>Oryzeae</taxon>
        <taxon>Oryzinae</taxon>
        <taxon>Oryza</taxon>
    </lineage>
</organism>
<dbReference type="Gramene" id="OGLUM03G31010.1">
    <property type="protein sequence ID" value="OGLUM03G31010.1"/>
    <property type="gene ID" value="OGLUM03G31010"/>
</dbReference>
<protein>
    <submittedName>
        <fullName evidence="2">Uncharacterized protein</fullName>
    </submittedName>
</protein>
<reference evidence="2" key="2">
    <citation type="submission" date="2018-05" db="EMBL/GenBank/DDBJ databases">
        <title>OgluRS3 (Oryza glumaepatula Reference Sequence Version 3).</title>
        <authorList>
            <person name="Zhang J."/>
            <person name="Kudrna D."/>
            <person name="Lee S."/>
            <person name="Talag J."/>
            <person name="Welchert J."/>
            <person name="Wing R.A."/>
        </authorList>
    </citation>
    <scope>NUCLEOTIDE SEQUENCE [LARGE SCALE GENOMIC DNA]</scope>
</reference>
<reference evidence="2" key="1">
    <citation type="submission" date="2015-04" db="UniProtKB">
        <authorList>
            <consortium name="EnsemblPlants"/>
        </authorList>
    </citation>
    <scope>IDENTIFICATION</scope>
</reference>
<accession>A0A0D9ZC12</accession>
<dbReference type="HOGENOM" id="CLU_2889476_0_0_1"/>
<keyword evidence="1" id="KW-0812">Transmembrane</keyword>
<keyword evidence="3" id="KW-1185">Reference proteome</keyword>
<feature type="transmembrane region" description="Helical" evidence="1">
    <location>
        <begin position="39"/>
        <end position="62"/>
    </location>
</feature>